<keyword evidence="3" id="KW-1185">Reference proteome</keyword>
<dbReference type="PANTHER" id="PTHR43449">
    <property type="entry name" value="NUCLEOTIDYLTRANSFERASE"/>
    <property type="match status" value="1"/>
</dbReference>
<evidence type="ECO:0000313" key="2">
    <source>
        <dbReference type="EMBL" id="QTA78549.1"/>
    </source>
</evidence>
<reference evidence="2" key="1">
    <citation type="journal article" date="2021" name="Microb. Physiol.">
        <title>Proteogenomic Insights into the Physiology of Marine, Sulfate-Reducing, Filamentous Desulfonema limicola and Desulfonema magnum.</title>
        <authorList>
            <person name="Schnaars V."/>
            <person name="Wohlbrand L."/>
            <person name="Scheve S."/>
            <person name="Hinrichs C."/>
            <person name="Reinhardt R."/>
            <person name="Rabus R."/>
        </authorList>
    </citation>
    <scope>NUCLEOTIDE SEQUENCE</scope>
    <source>
        <strain evidence="2">5ac10</strain>
    </source>
</reference>
<dbReference type="Pfam" id="PF18765">
    <property type="entry name" value="Polbeta"/>
    <property type="match status" value="1"/>
</dbReference>
<dbReference type="InterPro" id="IPR041633">
    <property type="entry name" value="Polbeta"/>
</dbReference>
<feature type="domain" description="Polymerase beta nucleotidyltransferase" evidence="1">
    <location>
        <begin position="21"/>
        <end position="104"/>
    </location>
</feature>
<dbReference type="KEGG" id="dli:dnl_07730"/>
<protein>
    <submittedName>
        <fullName evidence="2">Nucleotidyltransferase domain-containing protein</fullName>
    </submittedName>
</protein>
<sequence length="110" mass="12720">MLQIPAEIKHIIDTYLLELNRHNIPIREAILFGSYAKGNYHEWSDIDIALVSEIFTGYWIDDKDKIRKITLSVSSRLEIIPFTLADFNQHNPLVKEILTTGMKLTHQMPG</sequence>
<organism evidence="2 3">
    <name type="scientific">Desulfonema limicola</name>
    <dbReference type="NCBI Taxonomy" id="45656"/>
    <lineage>
        <taxon>Bacteria</taxon>
        <taxon>Pseudomonadati</taxon>
        <taxon>Thermodesulfobacteriota</taxon>
        <taxon>Desulfobacteria</taxon>
        <taxon>Desulfobacterales</taxon>
        <taxon>Desulfococcaceae</taxon>
        <taxon>Desulfonema</taxon>
    </lineage>
</organism>
<evidence type="ECO:0000313" key="3">
    <source>
        <dbReference type="Proteomes" id="UP000663720"/>
    </source>
</evidence>
<dbReference type="Proteomes" id="UP000663720">
    <property type="component" value="Chromosome"/>
</dbReference>
<name>A0A975B4D8_9BACT</name>
<gene>
    <name evidence="2" type="ORF">dnl_07730</name>
</gene>
<dbReference type="EMBL" id="CP061799">
    <property type="protein sequence ID" value="QTA78549.1"/>
    <property type="molecule type" value="Genomic_DNA"/>
</dbReference>
<dbReference type="PANTHER" id="PTHR43449:SF1">
    <property type="entry name" value="POLYMERASE BETA NUCLEOTIDYLTRANSFERASE DOMAIN-CONTAINING PROTEIN"/>
    <property type="match status" value="1"/>
</dbReference>
<dbReference type="SUPFAM" id="SSF81301">
    <property type="entry name" value="Nucleotidyltransferase"/>
    <property type="match status" value="1"/>
</dbReference>
<dbReference type="AlphaFoldDB" id="A0A975B4D8"/>
<dbReference type="InterPro" id="IPR043519">
    <property type="entry name" value="NT_sf"/>
</dbReference>
<evidence type="ECO:0000259" key="1">
    <source>
        <dbReference type="Pfam" id="PF18765"/>
    </source>
</evidence>
<dbReference type="RefSeq" id="WP_207690387.1">
    <property type="nucleotide sequence ID" value="NZ_CP061799.1"/>
</dbReference>
<proteinExistence type="predicted"/>
<dbReference type="CDD" id="cd05403">
    <property type="entry name" value="NT_KNTase_like"/>
    <property type="match status" value="1"/>
</dbReference>
<accession>A0A975B4D8</accession>
<dbReference type="Gene3D" id="3.30.460.10">
    <property type="entry name" value="Beta Polymerase, domain 2"/>
    <property type="match status" value="1"/>
</dbReference>